<dbReference type="AlphaFoldDB" id="A0A9X6NCY8"/>
<sequence>MCGKEVNGNGHHGLSCKFSAGRHSRHSSLIDVLKRALVSASVAAIREPPTLVRQDGKRPDGMSMVPWKQGNALVWDVTVWDTMALTLVDLCPPQGEQPTTRS</sequence>
<accession>A0A9X6NCY8</accession>
<reference evidence="2" key="1">
    <citation type="submission" date="2017-01" db="EMBL/GenBank/DDBJ databases">
        <title>Comparative genomics of anhydrobiosis in the tardigrade Hypsibius dujardini.</title>
        <authorList>
            <person name="Yoshida Y."/>
            <person name="Koutsovoulos G."/>
            <person name="Laetsch D."/>
            <person name="Stevens L."/>
            <person name="Kumar S."/>
            <person name="Horikawa D."/>
            <person name="Ishino K."/>
            <person name="Komine S."/>
            <person name="Tomita M."/>
            <person name="Blaxter M."/>
            <person name="Arakawa K."/>
        </authorList>
    </citation>
    <scope>NUCLEOTIDE SEQUENCE [LARGE SCALE GENOMIC DNA]</scope>
    <source>
        <strain evidence="2">Z151</strain>
    </source>
</reference>
<protein>
    <submittedName>
        <fullName evidence="1">Uncharacterized protein</fullName>
    </submittedName>
</protein>
<dbReference type="Proteomes" id="UP000192578">
    <property type="component" value="Unassembled WGS sequence"/>
</dbReference>
<keyword evidence="2" id="KW-1185">Reference proteome</keyword>
<gene>
    <name evidence="1" type="ORF">BV898_16285</name>
</gene>
<evidence type="ECO:0000313" key="2">
    <source>
        <dbReference type="Proteomes" id="UP000192578"/>
    </source>
</evidence>
<dbReference type="OrthoDB" id="2016582at2759"/>
<dbReference type="EMBL" id="MTYJ01000240">
    <property type="protein sequence ID" value="OWA51822.1"/>
    <property type="molecule type" value="Genomic_DNA"/>
</dbReference>
<name>A0A9X6NCY8_HYPEX</name>
<evidence type="ECO:0000313" key="1">
    <source>
        <dbReference type="EMBL" id="OWA51822.1"/>
    </source>
</evidence>
<organism evidence="1 2">
    <name type="scientific">Hypsibius exemplaris</name>
    <name type="common">Freshwater tardigrade</name>
    <dbReference type="NCBI Taxonomy" id="2072580"/>
    <lineage>
        <taxon>Eukaryota</taxon>
        <taxon>Metazoa</taxon>
        <taxon>Ecdysozoa</taxon>
        <taxon>Tardigrada</taxon>
        <taxon>Eutardigrada</taxon>
        <taxon>Parachela</taxon>
        <taxon>Hypsibioidea</taxon>
        <taxon>Hypsibiidae</taxon>
        <taxon>Hypsibius</taxon>
    </lineage>
</organism>
<comment type="caution">
    <text evidence="1">The sequence shown here is derived from an EMBL/GenBank/DDBJ whole genome shotgun (WGS) entry which is preliminary data.</text>
</comment>
<proteinExistence type="predicted"/>